<evidence type="ECO:0000313" key="1">
    <source>
        <dbReference type="EMBL" id="MBB5142965.1"/>
    </source>
</evidence>
<name>A0A7W8C3D7_9BACT</name>
<proteinExistence type="predicted"/>
<dbReference type="InterPro" id="IPR025833">
    <property type="entry name" value="GDYXXLXY"/>
</dbReference>
<sequence>MRKFYILAVLLLFFAGYAFSVQKMETVLANGKTILLPLAPVDPRALLMGDYMDLRYIVNADIRAALSKARAARDNSNVSQTKSRVEDTAVEGFAVLRIVNEPVPLAASFIRLDDGKPLLPGEFLLAYKERGHAVTTVATAFYFQEGTARQYEKARFGQFKVADNGKTVLVGLCDKQGKLIEAEAKADSQGDK</sequence>
<organism evidence="1 2">
    <name type="scientific">Desulfovibrio intestinalis</name>
    <dbReference type="NCBI Taxonomy" id="58621"/>
    <lineage>
        <taxon>Bacteria</taxon>
        <taxon>Pseudomonadati</taxon>
        <taxon>Thermodesulfobacteriota</taxon>
        <taxon>Desulfovibrionia</taxon>
        <taxon>Desulfovibrionales</taxon>
        <taxon>Desulfovibrionaceae</taxon>
        <taxon>Desulfovibrio</taxon>
    </lineage>
</organism>
<dbReference type="Proteomes" id="UP000539075">
    <property type="component" value="Unassembled WGS sequence"/>
</dbReference>
<reference evidence="1 2" key="1">
    <citation type="submission" date="2020-08" db="EMBL/GenBank/DDBJ databases">
        <title>Genomic Encyclopedia of Type Strains, Phase IV (KMG-IV): sequencing the most valuable type-strain genomes for metagenomic binning, comparative biology and taxonomic classification.</title>
        <authorList>
            <person name="Goeker M."/>
        </authorList>
    </citation>
    <scope>NUCLEOTIDE SEQUENCE [LARGE SCALE GENOMIC DNA]</scope>
    <source>
        <strain evidence="1 2">DSM 11275</strain>
    </source>
</reference>
<dbReference type="AlphaFoldDB" id="A0A7W8C3D7"/>
<dbReference type="Pfam" id="PF14345">
    <property type="entry name" value="GDYXXLXY"/>
    <property type="match status" value="1"/>
</dbReference>
<gene>
    <name evidence="1" type="ORF">HNQ38_001044</name>
</gene>
<dbReference type="EMBL" id="JACHGO010000002">
    <property type="protein sequence ID" value="MBB5142965.1"/>
    <property type="molecule type" value="Genomic_DNA"/>
</dbReference>
<comment type="caution">
    <text evidence="1">The sequence shown here is derived from an EMBL/GenBank/DDBJ whole genome shotgun (WGS) entry which is preliminary data.</text>
</comment>
<keyword evidence="2" id="KW-1185">Reference proteome</keyword>
<evidence type="ECO:0000313" key="2">
    <source>
        <dbReference type="Proteomes" id="UP000539075"/>
    </source>
</evidence>
<protein>
    <submittedName>
        <fullName evidence="1">Putative membrane-anchored protein</fullName>
    </submittedName>
</protein>
<dbReference type="RefSeq" id="WP_183718318.1">
    <property type="nucleotide sequence ID" value="NZ_JACHGO010000002.1"/>
</dbReference>
<accession>A0A7W8C3D7</accession>